<reference evidence="1 2" key="1">
    <citation type="submission" date="2016-03" db="EMBL/GenBank/DDBJ databases">
        <authorList>
            <person name="Ploux O."/>
        </authorList>
    </citation>
    <scope>NUCLEOTIDE SEQUENCE [LARGE SCALE GENOMIC DNA]</scope>
    <source>
        <strain evidence="1 2">R-45378</strain>
    </source>
</reference>
<dbReference type="EMBL" id="LUUJ01000046">
    <property type="protein sequence ID" value="OAI19724.1"/>
    <property type="molecule type" value="Genomic_DNA"/>
</dbReference>
<dbReference type="Proteomes" id="UP000077857">
    <property type="component" value="Unassembled WGS sequence"/>
</dbReference>
<accession>A0A177NQA7</accession>
<protein>
    <submittedName>
        <fullName evidence="1">Uncharacterized protein</fullName>
    </submittedName>
</protein>
<evidence type="ECO:0000313" key="1">
    <source>
        <dbReference type="EMBL" id="OAI19724.1"/>
    </source>
</evidence>
<proteinExistence type="predicted"/>
<sequence length="63" mass="7010">MQFLNAIEFMIRLGLQSRQAASANGRLAEARMAGCREINLPKLPFDNCEESTQAARPHGRHGK</sequence>
<evidence type="ECO:0000313" key="2">
    <source>
        <dbReference type="Proteomes" id="UP000077857"/>
    </source>
</evidence>
<organism evidence="1 2">
    <name type="scientific">Methylomonas koyamae</name>
    <dbReference type="NCBI Taxonomy" id="702114"/>
    <lineage>
        <taxon>Bacteria</taxon>
        <taxon>Pseudomonadati</taxon>
        <taxon>Pseudomonadota</taxon>
        <taxon>Gammaproteobacteria</taxon>
        <taxon>Methylococcales</taxon>
        <taxon>Methylococcaceae</taxon>
        <taxon>Methylomonas</taxon>
    </lineage>
</organism>
<comment type="caution">
    <text evidence="1">The sequence shown here is derived from an EMBL/GenBank/DDBJ whole genome shotgun (WGS) entry which is preliminary data.</text>
</comment>
<dbReference type="AlphaFoldDB" id="A0A177NQA7"/>
<name>A0A177NQA7_9GAMM</name>
<gene>
    <name evidence="1" type="ORF">A1507_06600</name>
</gene>